<organism evidence="2">
    <name type="scientific">bioreactor metagenome</name>
    <dbReference type="NCBI Taxonomy" id="1076179"/>
    <lineage>
        <taxon>unclassified sequences</taxon>
        <taxon>metagenomes</taxon>
        <taxon>ecological metagenomes</taxon>
    </lineage>
</organism>
<evidence type="ECO:0000313" key="2">
    <source>
        <dbReference type="EMBL" id="MPL98364.1"/>
    </source>
</evidence>
<name>A0A644W3N4_9ZZZZ</name>
<dbReference type="AlphaFoldDB" id="A0A644W3N4"/>
<keyword evidence="1" id="KW-1133">Transmembrane helix</keyword>
<reference evidence="2" key="1">
    <citation type="submission" date="2019-08" db="EMBL/GenBank/DDBJ databases">
        <authorList>
            <person name="Kucharzyk K."/>
            <person name="Murdoch R.W."/>
            <person name="Higgins S."/>
            <person name="Loffler F."/>
        </authorList>
    </citation>
    <scope>NUCLEOTIDE SEQUENCE</scope>
</reference>
<gene>
    <name evidence="2" type="ORF">SDC9_44569</name>
</gene>
<keyword evidence="1" id="KW-0472">Membrane</keyword>
<accession>A0A644W3N4</accession>
<keyword evidence="1" id="KW-0812">Transmembrane</keyword>
<feature type="transmembrane region" description="Helical" evidence="1">
    <location>
        <begin position="109"/>
        <end position="128"/>
    </location>
</feature>
<sequence length="233" mass="27223">MEVDLQKYHIINNYRDGALLLGLSDALYFNMRDNKLYHYKSVDGIMLGETANNFSVPVYVSYNNNSDKFTLLVLREDGYRMPLVVNSDRILGSEVSESVLFNPPVSKNIYLIAGFILLVISIFLYYGYRKRGKEKTPYDKIIFSIDDLEKTLTSEEFKILRMIVDKHPEPVQFLDLMSMFDQKMSYESHKKRLRSSLLSLEDKVKKHLHTNADVFEISRSKEDRRNKQIKVKG</sequence>
<comment type="caution">
    <text evidence="2">The sequence shown here is derived from an EMBL/GenBank/DDBJ whole genome shotgun (WGS) entry which is preliminary data.</text>
</comment>
<dbReference type="EMBL" id="VSSQ01000604">
    <property type="protein sequence ID" value="MPL98364.1"/>
    <property type="molecule type" value="Genomic_DNA"/>
</dbReference>
<protein>
    <submittedName>
        <fullName evidence="2">Uncharacterized protein</fullName>
    </submittedName>
</protein>
<evidence type="ECO:0000256" key="1">
    <source>
        <dbReference type="SAM" id="Phobius"/>
    </source>
</evidence>
<proteinExistence type="predicted"/>